<gene>
    <name evidence="1" type="ORF">UFOVP675_35</name>
    <name evidence="2" type="ORF">UFOVP747_64</name>
</gene>
<accession>A0A6J7X745</accession>
<proteinExistence type="predicted"/>
<reference evidence="2" key="1">
    <citation type="submission" date="2020-05" db="EMBL/GenBank/DDBJ databases">
        <authorList>
            <person name="Chiriac C."/>
            <person name="Salcher M."/>
            <person name="Ghai R."/>
            <person name="Kavagutti S V."/>
        </authorList>
    </citation>
    <scope>NUCLEOTIDE SEQUENCE</scope>
</reference>
<evidence type="ECO:0000313" key="1">
    <source>
        <dbReference type="EMBL" id="CAB4157007.1"/>
    </source>
</evidence>
<name>A0A6J7X745_9CAUD</name>
<evidence type="ECO:0000313" key="2">
    <source>
        <dbReference type="EMBL" id="CAB5225670.1"/>
    </source>
</evidence>
<sequence>MPMTAELLPALLALQPALAASDILRERVAAEYLAGHTSQRISDQGVTFDMPDQRGLYMPWWHVKWLIAEYSR</sequence>
<protein>
    <submittedName>
        <fullName evidence="2">Uncharacterized protein</fullName>
    </submittedName>
</protein>
<organism evidence="2">
    <name type="scientific">uncultured Caudovirales phage</name>
    <dbReference type="NCBI Taxonomy" id="2100421"/>
    <lineage>
        <taxon>Viruses</taxon>
        <taxon>Duplodnaviria</taxon>
        <taxon>Heunggongvirae</taxon>
        <taxon>Uroviricota</taxon>
        <taxon>Caudoviricetes</taxon>
        <taxon>Peduoviridae</taxon>
        <taxon>Maltschvirus</taxon>
        <taxon>Maltschvirus maltsch</taxon>
    </lineage>
</organism>
<dbReference type="EMBL" id="LR796648">
    <property type="protein sequence ID" value="CAB4157007.1"/>
    <property type="molecule type" value="Genomic_DNA"/>
</dbReference>
<dbReference type="EMBL" id="LR798343">
    <property type="protein sequence ID" value="CAB5225670.1"/>
    <property type="molecule type" value="Genomic_DNA"/>
</dbReference>